<dbReference type="EMBL" id="JAVREM010000004">
    <property type="protein sequence ID" value="MDT0318033.1"/>
    <property type="molecule type" value="Genomic_DNA"/>
</dbReference>
<proteinExistence type="predicted"/>
<sequence length="450" mass="49047">MRRAAVLGGSIAGLLAARVLSDHADEVVVLERDDVAPAGDFGGDREPRPGVPQGTQMHALLDAGRRRIDHWLPGFATELVAAGAALADTGTDVHSFLDGRRKVLTGDIEMVSATRPFLEAHLRRRVLAFDNVRLVNGRVRGLAFTGDRVSGVRYADAADAEDVLTADLVVDATGRASRIGTWLREGGWPEPGMRRMPVDLGYATALFRRPAGPHDATLAQSLANLPDGRLRLGTLGRVEGDRWVVLVAGYADDRPGRGVEEFLLRCKEDPAAPFRQLAEDGEPIGEPVTYRHPDNRRRDFHLLDRFPAGLVAVGDTLASFNPIYGQGMSSATSHASCLATYLESGQSPRDPAWSYFRQARTVVDDAWQTSALNDLKLPHVTGPRPRGFTVASRLSDLIVRASVTDPVIHRRFLDVMHMRSSAKTLMRPGTLLRAAWATRQRDTGRVDAAV</sequence>
<reference evidence="2" key="1">
    <citation type="submission" date="2023-07" db="EMBL/GenBank/DDBJ databases">
        <title>30 novel species of actinomycetes from the DSMZ collection.</title>
        <authorList>
            <person name="Nouioui I."/>
        </authorList>
    </citation>
    <scope>NUCLEOTIDE SEQUENCE [LARGE SCALE GENOMIC DNA]</scope>
    <source>
        <strain evidence="2">DSM 44918</strain>
    </source>
</reference>
<evidence type="ECO:0000313" key="2">
    <source>
        <dbReference type="Proteomes" id="UP001183420"/>
    </source>
</evidence>
<gene>
    <name evidence="1" type="ORF">RNC47_06745</name>
</gene>
<evidence type="ECO:0000313" key="1">
    <source>
        <dbReference type="EMBL" id="MDT0318033.1"/>
    </source>
</evidence>
<dbReference type="SUPFAM" id="SSF51905">
    <property type="entry name" value="FAD/NAD(P)-binding domain"/>
    <property type="match status" value="1"/>
</dbReference>
<comment type="caution">
    <text evidence="1">The sequence shown here is derived from an EMBL/GenBank/DDBJ whole genome shotgun (WGS) entry which is preliminary data.</text>
</comment>
<dbReference type="PANTHER" id="PTHR43422">
    <property type="entry name" value="THIAMINE THIAZOLE SYNTHASE"/>
    <property type="match status" value="1"/>
</dbReference>
<organism evidence="1 2">
    <name type="scientific">Streptomyces millisiae</name>
    <dbReference type="NCBI Taxonomy" id="3075542"/>
    <lineage>
        <taxon>Bacteria</taxon>
        <taxon>Bacillati</taxon>
        <taxon>Actinomycetota</taxon>
        <taxon>Actinomycetes</taxon>
        <taxon>Kitasatosporales</taxon>
        <taxon>Streptomycetaceae</taxon>
        <taxon>Streptomyces</taxon>
    </lineage>
</organism>
<protein>
    <recommendedName>
        <fullName evidence="3">FAD-binding domain-containing protein</fullName>
    </recommendedName>
</protein>
<keyword evidence="2" id="KW-1185">Reference proteome</keyword>
<dbReference type="PANTHER" id="PTHR43422:SF3">
    <property type="entry name" value="THIAMINE THIAZOLE SYNTHASE"/>
    <property type="match status" value="1"/>
</dbReference>
<dbReference type="RefSeq" id="WP_311596416.1">
    <property type="nucleotide sequence ID" value="NZ_JAVREM010000004.1"/>
</dbReference>
<evidence type="ECO:0008006" key="3">
    <source>
        <dbReference type="Google" id="ProtNLM"/>
    </source>
</evidence>
<dbReference type="Proteomes" id="UP001183420">
    <property type="component" value="Unassembled WGS sequence"/>
</dbReference>
<dbReference type="Gene3D" id="3.50.50.60">
    <property type="entry name" value="FAD/NAD(P)-binding domain"/>
    <property type="match status" value="1"/>
</dbReference>
<dbReference type="InterPro" id="IPR036188">
    <property type="entry name" value="FAD/NAD-bd_sf"/>
</dbReference>
<name>A0ABU2LL92_9ACTN</name>
<accession>A0ABU2LL92</accession>